<feature type="signal peptide" evidence="1">
    <location>
        <begin position="1"/>
        <end position="22"/>
    </location>
</feature>
<dbReference type="RefSeq" id="WP_257512430.1">
    <property type="nucleotide sequence ID" value="NZ_JANKHG010000018.1"/>
</dbReference>
<gene>
    <name evidence="2" type="ORF">NSP04_11155</name>
</gene>
<keyword evidence="3" id="KW-1185">Reference proteome</keyword>
<accession>A0ABT1XIU5</accession>
<evidence type="ECO:0000313" key="2">
    <source>
        <dbReference type="EMBL" id="MCR2747206.1"/>
    </source>
</evidence>
<reference evidence="2" key="1">
    <citation type="submission" date="2022-07" db="EMBL/GenBank/DDBJ databases">
        <authorList>
            <person name="Xamxidin M."/>
        </authorList>
    </citation>
    <scope>NUCLEOTIDE SEQUENCE</scope>
    <source>
        <strain evidence="2">YS8-69</strain>
    </source>
</reference>
<proteinExistence type="predicted"/>
<name>A0ABT1XIU5_9BURK</name>
<evidence type="ECO:0000313" key="3">
    <source>
        <dbReference type="Proteomes" id="UP001165267"/>
    </source>
</evidence>
<dbReference type="Pfam" id="PF11604">
    <property type="entry name" value="CusF_Ec"/>
    <property type="match status" value="1"/>
</dbReference>
<dbReference type="Proteomes" id="UP001165267">
    <property type="component" value="Unassembled WGS sequence"/>
</dbReference>
<dbReference type="InterPro" id="IPR042230">
    <property type="entry name" value="CusF_sf"/>
</dbReference>
<sequence length="120" mass="12841">MKNTLKTSALLLALLGSSAVYAGNHAGGHSHDHGSVKEAKEAMAANTEMADGEIRKINKNTGKITVKHGEIKSVEMPPMTMVFGVADKAMLEGLKEGDKVKFNVKQEGSNYTVTEIKKAQ</sequence>
<dbReference type="EMBL" id="JANKHG010000018">
    <property type="protein sequence ID" value="MCR2747206.1"/>
    <property type="molecule type" value="Genomic_DNA"/>
</dbReference>
<dbReference type="Gene3D" id="2.40.50.320">
    <property type="entry name" value="Copper binding periplasmic protein CusF"/>
    <property type="match status" value="1"/>
</dbReference>
<comment type="caution">
    <text evidence="2">The sequence shown here is derived from an EMBL/GenBank/DDBJ whole genome shotgun (WGS) entry which is preliminary data.</text>
</comment>
<dbReference type="InterPro" id="IPR021647">
    <property type="entry name" value="CusF_Ec"/>
</dbReference>
<keyword evidence="1" id="KW-0732">Signal</keyword>
<organism evidence="2 3">
    <name type="scientific">Limnobacter parvus</name>
    <dbReference type="NCBI Taxonomy" id="2939690"/>
    <lineage>
        <taxon>Bacteria</taxon>
        <taxon>Pseudomonadati</taxon>
        <taxon>Pseudomonadota</taxon>
        <taxon>Betaproteobacteria</taxon>
        <taxon>Burkholderiales</taxon>
        <taxon>Burkholderiaceae</taxon>
        <taxon>Limnobacter</taxon>
    </lineage>
</organism>
<feature type="chain" id="PRO_5045131085" evidence="1">
    <location>
        <begin position="23"/>
        <end position="120"/>
    </location>
</feature>
<evidence type="ECO:0000256" key="1">
    <source>
        <dbReference type="SAM" id="SignalP"/>
    </source>
</evidence>
<protein>
    <submittedName>
        <fullName evidence="2">Copper-binding protein</fullName>
    </submittedName>
</protein>